<feature type="domain" description="LOB" evidence="2">
    <location>
        <begin position="1"/>
        <end position="107"/>
    </location>
</feature>
<dbReference type="PANTHER" id="PTHR31304">
    <property type="entry name" value="LOB DOMAIN-CONTAINING PROTEIN 38"/>
    <property type="match status" value="1"/>
</dbReference>
<proteinExistence type="inferred from homology"/>
<protein>
    <recommendedName>
        <fullName evidence="2">LOB domain-containing protein</fullName>
    </recommendedName>
</protein>
<name>D8QYR2_SELML</name>
<dbReference type="EMBL" id="GL377569">
    <property type="protein sequence ID" value="EFJ34661.1"/>
    <property type="molecule type" value="Genomic_DNA"/>
</dbReference>
<reference evidence="3 4" key="1">
    <citation type="journal article" date="2011" name="Science">
        <title>The Selaginella genome identifies genetic changes associated with the evolution of vascular plants.</title>
        <authorList>
            <person name="Banks J.A."/>
            <person name="Nishiyama T."/>
            <person name="Hasebe M."/>
            <person name="Bowman J.L."/>
            <person name="Gribskov M."/>
            <person name="dePamphilis C."/>
            <person name="Albert V.A."/>
            <person name="Aono N."/>
            <person name="Aoyama T."/>
            <person name="Ambrose B.A."/>
            <person name="Ashton N.W."/>
            <person name="Axtell M.J."/>
            <person name="Barker E."/>
            <person name="Barker M.S."/>
            <person name="Bennetzen J.L."/>
            <person name="Bonawitz N.D."/>
            <person name="Chapple C."/>
            <person name="Cheng C."/>
            <person name="Correa L.G."/>
            <person name="Dacre M."/>
            <person name="DeBarry J."/>
            <person name="Dreyer I."/>
            <person name="Elias M."/>
            <person name="Engstrom E.M."/>
            <person name="Estelle M."/>
            <person name="Feng L."/>
            <person name="Finet C."/>
            <person name="Floyd S.K."/>
            <person name="Frommer W.B."/>
            <person name="Fujita T."/>
            <person name="Gramzow L."/>
            <person name="Gutensohn M."/>
            <person name="Harholt J."/>
            <person name="Hattori M."/>
            <person name="Heyl A."/>
            <person name="Hirai T."/>
            <person name="Hiwatashi Y."/>
            <person name="Ishikawa M."/>
            <person name="Iwata M."/>
            <person name="Karol K.G."/>
            <person name="Koehler B."/>
            <person name="Kolukisaoglu U."/>
            <person name="Kubo M."/>
            <person name="Kurata T."/>
            <person name="Lalonde S."/>
            <person name="Li K."/>
            <person name="Li Y."/>
            <person name="Litt A."/>
            <person name="Lyons E."/>
            <person name="Manning G."/>
            <person name="Maruyama T."/>
            <person name="Michael T.P."/>
            <person name="Mikami K."/>
            <person name="Miyazaki S."/>
            <person name="Morinaga S."/>
            <person name="Murata T."/>
            <person name="Mueller-Roeber B."/>
            <person name="Nelson D.R."/>
            <person name="Obara M."/>
            <person name="Oguri Y."/>
            <person name="Olmstead R.G."/>
            <person name="Onodera N."/>
            <person name="Petersen B.L."/>
            <person name="Pils B."/>
            <person name="Prigge M."/>
            <person name="Rensing S.A."/>
            <person name="Riano-Pachon D.M."/>
            <person name="Roberts A.W."/>
            <person name="Sato Y."/>
            <person name="Scheller H.V."/>
            <person name="Schulz B."/>
            <person name="Schulz C."/>
            <person name="Shakirov E.V."/>
            <person name="Shibagaki N."/>
            <person name="Shinohara N."/>
            <person name="Shippen D.E."/>
            <person name="Soerensen I."/>
            <person name="Sotooka R."/>
            <person name="Sugimoto N."/>
            <person name="Sugita M."/>
            <person name="Sumikawa N."/>
            <person name="Tanurdzic M."/>
            <person name="Theissen G."/>
            <person name="Ulvskov P."/>
            <person name="Wakazuki S."/>
            <person name="Weng J.K."/>
            <person name="Willats W.W."/>
            <person name="Wipf D."/>
            <person name="Wolf P.G."/>
            <person name="Yang L."/>
            <person name="Zimmer A.D."/>
            <person name="Zhu Q."/>
            <person name="Mitros T."/>
            <person name="Hellsten U."/>
            <person name="Loque D."/>
            <person name="Otillar R."/>
            <person name="Salamov A."/>
            <person name="Schmutz J."/>
            <person name="Shapiro H."/>
            <person name="Lindquist E."/>
            <person name="Lucas S."/>
            <person name="Rokhsar D."/>
            <person name="Grigoriev I.V."/>
        </authorList>
    </citation>
    <scope>NUCLEOTIDE SEQUENCE [LARGE SCALE GENOMIC DNA]</scope>
</reference>
<dbReference type="PANTHER" id="PTHR31304:SF62">
    <property type="entry name" value="LOB DOMAIN-CONTAINING PROTEIN"/>
    <property type="match status" value="1"/>
</dbReference>
<gene>
    <name evidence="3" type="ORF">SELMODRAFT_61520</name>
</gene>
<evidence type="ECO:0000313" key="4">
    <source>
        <dbReference type="Proteomes" id="UP000001514"/>
    </source>
</evidence>
<dbReference type="Proteomes" id="UP000001514">
    <property type="component" value="Unassembled WGS sequence"/>
</dbReference>
<dbReference type="Pfam" id="PF03195">
    <property type="entry name" value="LOB"/>
    <property type="match status" value="1"/>
</dbReference>
<feature type="non-terminal residue" evidence="3">
    <location>
        <position position="107"/>
    </location>
</feature>
<dbReference type="Gramene" id="EFJ34661">
    <property type="protein sequence ID" value="EFJ34661"/>
    <property type="gene ID" value="SELMODRAFT_61520"/>
</dbReference>
<keyword evidence="4" id="KW-1185">Reference proteome</keyword>
<evidence type="ECO:0000256" key="1">
    <source>
        <dbReference type="ARBA" id="ARBA00005474"/>
    </source>
</evidence>
<evidence type="ECO:0000259" key="2">
    <source>
        <dbReference type="PROSITE" id="PS50891"/>
    </source>
</evidence>
<dbReference type="OMA" id="FEGCGRM"/>
<dbReference type="GO" id="GO:0010468">
    <property type="term" value="P:regulation of gene expression"/>
    <property type="evidence" value="ECO:0000318"/>
    <property type="project" value="GO_Central"/>
</dbReference>
<dbReference type="HOGENOM" id="CLU_171525_0_0_1"/>
<dbReference type="InterPro" id="IPR004883">
    <property type="entry name" value="LOB"/>
</dbReference>
<dbReference type="PROSITE" id="PS50891">
    <property type="entry name" value="LOB"/>
    <property type="match status" value="1"/>
</dbReference>
<accession>D8QYR2</accession>
<evidence type="ECO:0000313" key="3">
    <source>
        <dbReference type="EMBL" id="EFJ34661.1"/>
    </source>
</evidence>
<organism evidence="4">
    <name type="scientific">Selaginella moellendorffii</name>
    <name type="common">Spikemoss</name>
    <dbReference type="NCBI Taxonomy" id="88036"/>
    <lineage>
        <taxon>Eukaryota</taxon>
        <taxon>Viridiplantae</taxon>
        <taxon>Streptophyta</taxon>
        <taxon>Embryophyta</taxon>
        <taxon>Tracheophyta</taxon>
        <taxon>Lycopodiopsida</taxon>
        <taxon>Selaginellales</taxon>
        <taxon>Selaginellaceae</taxon>
        <taxon>Selaginella</taxon>
    </lineage>
</organism>
<comment type="similarity">
    <text evidence="1">Belongs to the LOB domain-containing protein family.</text>
</comment>
<dbReference type="AlphaFoldDB" id="D8QYR2"/>
<sequence length="107" mass="11508">MSCNGCRVLRKGCSDGCVLRQCLRWIESPDAQGHATVFVAKFFGRAGMMALISSVPESQRPALFQSLLYEACGRTINPVFGAVGLLCSGSWKHCQDAVETVLKGGLL</sequence>
<dbReference type="KEGG" id="smo:SELMODRAFT_61520"/>
<dbReference type="eggNOG" id="ENOG502QU8T">
    <property type="taxonomic scope" value="Eukaryota"/>
</dbReference>
<dbReference type="InParanoid" id="D8QYR2"/>